<dbReference type="EMBL" id="JAUTXU010000149">
    <property type="protein sequence ID" value="KAK3703661.1"/>
    <property type="molecule type" value="Genomic_DNA"/>
</dbReference>
<evidence type="ECO:0000313" key="1">
    <source>
        <dbReference type="EMBL" id="KAK3703661.1"/>
    </source>
</evidence>
<keyword evidence="2" id="KW-1185">Reference proteome</keyword>
<comment type="caution">
    <text evidence="1">The sequence shown here is derived from an EMBL/GenBank/DDBJ whole genome shotgun (WGS) entry which is preliminary data.</text>
</comment>
<evidence type="ECO:0000313" key="2">
    <source>
        <dbReference type="Proteomes" id="UP001281147"/>
    </source>
</evidence>
<reference evidence="1" key="1">
    <citation type="submission" date="2023-07" db="EMBL/GenBank/DDBJ databases">
        <title>Black Yeasts Isolated from many extreme environments.</title>
        <authorList>
            <person name="Coleine C."/>
            <person name="Stajich J.E."/>
            <person name="Selbmann L."/>
        </authorList>
    </citation>
    <scope>NUCLEOTIDE SEQUENCE</scope>
    <source>
        <strain evidence="1">CCFEE 5714</strain>
    </source>
</reference>
<organism evidence="1 2">
    <name type="scientific">Vermiconidia calcicola</name>
    <dbReference type="NCBI Taxonomy" id="1690605"/>
    <lineage>
        <taxon>Eukaryota</taxon>
        <taxon>Fungi</taxon>
        <taxon>Dikarya</taxon>
        <taxon>Ascomycota</taxon>
        <taxon>Pezizomycotina</taxon>
        <taxon>Dothideomycetes</taxon>
        <taxon>Dothideomycetidae</taxon>
        <taxon>Mycosphaerellales</taxon>
        <taxon>Extremaceae</taxon>
        <taxon>Vermiconidia</taxon>
    </lineage>
</organism>
<protein>
    <submittedName>
        <fullName evidence="1">Uncharacterized protein</fullName>
    </submittedName>
</protein>
<dbReference type="Proteomes" id="UP001281147">
    <property type="component" value="Unassembled WGS sequence"/>
</dbReference>
<sequence>MDEEEEQEPSALPDAEQLAAAKVKEEKKAPKVITFLRESRVSVKMLIRLWLTEHSKPKYRRRVKIIQKALPREDMASLPMLRREFNGLVSEKFFNVYDPAQITTEIKQREVDELIQSKPLNWFNIIVGVLPTLRT</sequence>
<gene>
    <name evidence="1" type="ORF">LTR37_014357</name>
</gene>
<name>A0ACC3MVE8_9PEZI</name>
<accession>A0ACC3MVE8</accession>
<proteinExistence type="predicted"/>